<dbReference type="Proteomes" id="UP000281098">
    <property type="component" value="Unassembled WGS sequence"/>
</dbReference>
<organism evidence="1">
    <name type="scientific">Burkholderia stagnalis</name>
    <dbReference type="NCBI Taxonomy" id="1503054"/>
    <lineage>
        <taxon>Bacteria</taxon>
        <taxon>Pseudomonadati</taxon>
        <taxon>Pseudomonadota</taxon>
        <taxon>Betaproteobacteria</taxon>
        <taxon>Burkholderiales</taxon>
        <taxon>Burkholderiaceae</taxon>
        <taxon>Burkholderia</taxon>
        <taxon>Burkholderia cepacia complex</taxon>
    </lineage>
</organism>
<reference evidence="2 4" key="2">
    <citation type="submission" date="2018-08" db="EMBL/GenBank/DDBJ databases">
        <title>Comparative analysis of Burkholderia isolates from Puerto Rico.</title>
        <authorList>
            <person name="Hall C."/>
            <person name="Sahl J."/>
            <person name="Wagner D."/>
        </authorList>
    </citation>
    <scope>NUCLEOTIDE SEQUENCE [LARGE SCALE GENOMIC DNA]</scope>
    <source>
        <strain evidence="2 4">Bp8966</strain>
    </source>
</reference>
<protein>
    <submittedName>
        <fullName evidence="1">Uncharacterized protein</fullName>
    </submittedName>
</protein>
<name>A0A106P5I9_9BURK</name>
<dbReference type="EMBL" id="LPHB01000047">
    <property type="protein sequence ID" value="KWA61980.1"/>
    <property type="molecule type" value="Genomic_DNA"/>
</dbReference>
<dbReference type="Proteomes" id="UP000068603">
    <property type="component" value="Unassembled WGS sequence"/>
</dbReference>
<dbReference type="EMBL" id="QTPM01000030">
    <property type="protein sequence ID" value="RQY88465.1"/>
    <property type="molecule type" value="Genomic_DNA"/>
</dbReference>
<evidence type="ECO:0000313" key="2">
    <source>
        <dbReference type="EMBL" id="RQY88465.1"/>
    </source>
</evidence>
<comment type="caution">
    <text evidence="1">The sequence shown here is derived from an EMBL/GenBank/DDBJ whole genome shotgun (WGS) entry which is preliminary data.</text>
</comment>
<proteinExistence type="predicted"/>
<evidence type="ECO:0000313" key="1">
    <source>
        <dbReference type="EMBL" id="KWA61980.1"/>
    </source>
</evidence>
<evidence type="ECO:0000313" key="3">
    <source>
        <dbReference type="Proteomes" id="UP000068603"/>
    </source>
</evidence>
<dbReference type="STRING" id="1503054.WT74_07820"/>
<accession>A0A106P5I9</accession>
<keyword evidence="4" id="KW-1185">Reference proteome</keyword>
<reference evidence="1 3" key="1">
    <citation type="submission" date="2015-11" db="EMBL/GenBank/DDBJ databases">
        <title>Expanding the genomic diversity of Burkholderia species for the development of highly accurate diagnostics.</title>
        <authorList>
            <person name="Sahl J."/>
            <person name="Keim P."/>
            <person name="Wagner D."/>
        </authorList>
    </citation>
    <scope>NUCLEOTIDE SEQUENCE [LARGE SCALE GENOMIC DNA]</scope>
    <source>
        <strain evidence="1 3">MSMB1960WGS</strain>
    </source>
</reference>
<gene>
    <name evidence="2" type="ORF">DF017_22245</name>
    <name evidence="1" type="ORF">WT44_15010</name>
</gene>
<evidence type="ECO:0000313" key="4">
    <source>
        <dbReference type="Proteomes" id="UP000281098"/>
    </source>
</evidence>
<dbReference type="GeneID" id="93053819"/>
<sequence>MRKAGVAAAFSEIRAQEWKKAGTKPTFSKQMVRRRGLGRTGAIAAALASAAFRVLTQSAEALCFLG</sequence>
<dbReference type="RefSeq" id="WP_060147751.1">
    <property type="nucleotide sequence ID" value="NZ_CP156685.1"/>
</dbReference>
<dbReference type="AlphaFoldDB" id="A0A106P5I9"/>